<keyword evidence="3" id="KW-1185">Reference proteome</keyword>
<feature type="region of interest" description="Disordered" evidence="1">
    <location>
        <begin position="114"/>
        <end position="141"/>
    </location>
</feature>
<name>A0A9P6K6P0_9FUNG</name>
<feature type="compositionally biased region" description="Basic and acidic residues" evidence="1">
    <location>
        <begin position="1"/>
        <end position="38"/>
    </location>
</feature>
<comment type="caution">
    <text evidence="2">The sequence shown here is derived from an EMBL/GenBank/DDBJ whole genome shotgun (WGS) entry which is preliminary data.</text>
</comment>
<feature type="compositionally biased region" description="Basic and acidic residues" evidence="1">
    <location>
        <begin position="45"/>
        <end position="58"/>
    </location>
</feature>
<feature type="region of interest" description="Disordered" evidence="1">
    <location>
        <begin position="1"/>
        <end position="61"/>
    </location>
</feature>
<sequence length="141" mass="15577">MIHLPVKKEPDSEQGHNKLDMVHKGSKRHLEYRERNVESLDEDRVDQHMEGPDSERPSQCKRPFAIPVSRSCVCTSICSGTYTYDTSNKFGTGSGGDFIVSIIGSSFVIGSVGTGSSGQRGREQWQQQEANDACEAQVSRV</sequence>
<protein>
    <submittedName>
        <fullName evidence="2">Uncharacterized protein</fullName>
    </submittedName>
</protein>
<evidence type="ECO:0000313" key="2">
    <source>
        <dbReference type="EMBL" id="KAF9548822.1"/>
    </source>
</evidence>
<dbReference type="Proteomes" id="UP000723463">
    <property type="component" value="Unassembled WGS sequence"/>
</dbReference>
<evidence type="ECO:0000313" key="3">
    <source>
        <dbReference type="Proteomes" id="UP000723463"/>
    </source>
</evidence>
<organism evidence="2 3">
    <name type="scientific">Mortierella hygrophila</name>
    <dbReference type="NCBI Taxonomy" id="979708"/>
    <lineage>
        <taxon>Eukaryota</taxon>
        <taxon>Fungi</taxon>
        <taxon>Fungi incertae sedis</taxon>
        <taxon>Mucoromycota</taxon>
        <taxon>Mortierellomycotina</taxon>
        <taxon>Mortierellomycetes</taxon>
        <taxon>Mortierellales</taxon>
        <taxon>Mortierellaceae</taxon>
        <taxon>Mortierella</taxon>
    </lineage>
</organism>
<reference evidence="2" key="1">
    <citation type="journal article" date="2020" name="Fungal Divers.">
        <title>Resolving the Mortierellaceae phylogeny through synthesis of multi-gene phylogenetics and phylogenomics.</title>
        <authorList>
            <person name="Vandepol N."/>
            <person name="Liber J."/>
            <person name="Desiro A."/>
            <person name="Na H."/>
            <person name="Kennedy M."/>
            <person name="Barry K."/>
            <person name="Grigoriev I.V."/>
            <person name="Miller A.N."/>
            <person name="O'Donnell K."/>
            <person name="Stajich J.E."/>
            <person name="Bonito G."/>
        </authorList>
    </citation>
    <scope>NUCLEOTIDE SEQUENCE</scope>
    <source>
        <strain evidence="2">NRRL 2591</strain>
    </source>
</reference>
<accession>A0A9P6K6P0</accession>
<gene>
    <name evidence="2" type="ORF">EC957_005495</name>
</gene>
<evidence type="ECO:0000256" key="1">
    <source>
        <dbReference type="SAM" id="MobiDB-lite"/>
    </source>
</evidence>
<dbReference type="EMBL" id="JAAAXW010000025">
    <property type="protein sequence ID" value="KAF9548822.1"/>
    <property type="molecule type" value="Genomic_DNA"/>
</dbReference>
<proteinExistence type="predicted"/>
<dbReference type="AlphaFoldDB" id="A0A9P6K6P0"/>